<proteinExistence type="predicted"/>
<evidence type="ECO:0000313" key="2">
    <source>
        <dbReference type="Proteomes" id="UP000813463"/>
    </source>
</evidence>
<protein>
    <submittedName>
        <fullName evidence="3">Protein argonaute 10-like</fullName>
    </submittedName>
</protein>
<reference evidence="3" key="2">
    <citation type="submission" date="2025-08" db="UniProtKB">
        <authorList>
            <consortium name="RefSeq"/>
        </authorList>
    </citation>
    <scope>IDENTIFICATION</scope>
    <source>
        <tissue evidence="3">Leaf</tissue>
    </source>
</reference>
<feature type="domain" description="Piwi" evidence="1">
    <location>
        <begin position="79"/>
        <end position="219"/>
    </location>
</feature>
<dbReference type="Pfam" id="PF02171">
    <property type="entry name" value="Piwi"/>
    <property type="match status" value="1"/>
</dbReference>
<organism evidence="2 3">
    <name type="scientific">Spinacia oleracea</name>
    <name type="common">Spinach</name>
    <dbReference type="NCBI Taxonomy" id="3562"/>
    <lineage>
        <taxon>Eukaryota</taxon>
        <taxon>Viridiplantae</taxon>
        <taxon>Streptophyta</taxon>
        <taxon>Embryophyta</taxon>
        <taxon>Tracheophyta</taxon>
        <taxon>Spermatophyta</taxon>
        <taxon>Magnoliopsida</taxon>
        <taxon>eudicotyledons</taxon>
        <taxon>Gunneridae</taxon>
        <taxon>Pentapetalae</taxon>
        <taxon>Caryophyllales</taxon>
        <taxon>Chenopodiaceae</taxon>
        <taxon>Chenopodioideae</taxon>
        <taxon>Anserineae</taxon>
        <taxon>Spinacia</taxon>
    </lineage>
</organism>
<dbReference type="InterPro" id="IPR003165">
    <property type="entry name" value="Piwi"/>
</dbReference>
<accession>A0ABM3R6Q2</accession>
<dbReference type="Proteomes" id="UP000813463">
    <property type="component" value="Chromosome 1"/>
</dbReference>
<dbReference type="SUPFAM" id="SSF53098">
    <property type="entry name" value="Ribonuclease H-like"/>
    <property type="match status" value="1"/>
</dbReference>
<keyword evidence="2" id="KW-1185">Reference proteome</keyword>
<dbReference type="GeneID" id="110800833"/>
<gene>
    <name evidence="3" type="primary">LOC110800833</name>
</gene>
<dbReference type="InterPro" id="IPR012337">
    <property type="entry name" value="RNaseH-like_sf"/>
</dbReference>
<dbReference type="PROSITE" id="PS50822">
    <property type="entry name" value="PIWI"/>
    <property type="match status" value="1"/>
</dbReference>
<dbReference type="PANTHER" id="PTHR22891">
    <property type="entry name" value="EUKARYOTIC TRANSLATION INITIATION FACTOR 2C"/>
    <property type="match status" value="1"/>
</dbReference>
<evidence type="ECO:0000313" key="3">
    <source>
        <dbReference type="RefSeq" id="XP_056691291.1"/>
    </source>
</evidence>
<dbReference type="Gene3D" id="3.30.420.10">
    <property type="entry name" value="Ribonuclease H-like superfamily/Ribonuclease H"/>
    <property type="match status" value="1"/>
</dbReference>
<reference evidence="2" key="1">
    <citation type="journal article" date="2021" name="Nat. Commun.">
        <title>Genomic analyses provide insights into spinach domestication and the genetic basis of agronomic traits.</title>
        <authorList>
            <person name="Cai X."/>
            <person name="Sun X."/>
            <person name="Xu C."/>
            <person name="Sun H."/>
            <person name="Wang X."/>
            <person name="Ge C."/>
            <person name="Zhang Z."/>
            <person name="Wang Q."/>
            <person name="Fei Z."/>
            <person name="Jiao C."/>
            <person name="Wang Q."/>
        </authorList>
    </citation>
    <scope>NUCLEOTIDE SEQUENCE [LARGE SCALE GENOMIC DNA]</scope>
    <source>
        <strain evidence="2">cv. Varoflay</strain>
    </source>
</reference>
<sequence length="234" mass="26167">MAQRGKIVDSAVTSRSSKTRVFSASPFLQISSSSSNRMFIAADKKADYEVKVSGVEISPSPVTGGHPATFSISTSTEFLLSFKRATGQKPLRIIFYRDGVSDGQFYHVLLYELDAIRKACASLEPGYQPPVTFVVVQKCNHTRLFPNNHNDKRITDKSGNILPGTVVDTKICHPTDFDFFLCSHAGIQGTSRPAHYHVLWDDNKFSADEIQSLTNNLYYTLVFYSRSVHQNQFD</sequence>
<dbReference type="SMART" id="SM00950">
    <property type="entry name" value="Piwi"/>
    <property type="match status" value="1"/>
</dbReference>
<dbReference type="InterPro" id="IPR036397">
    <property type="entry name" value="RNaseH_sf"/>
</dbReference>
<name>A0ABM3R6Q2_SPIOL</name>
<evidence type="ECO:0000259" key="1">
    <source>
        <dbReference type="PROSITE" id="PS50822"/>
    </source>
</evidence>
<dbReference type="RefSeq" id="XP_056691291.1">
    <property type="nucleotide sequence ID" value="XM_056835313.1"/>
</dbReference>